<reference evidence="13 14" key="1">
    <citation type="journal article" date="2016" name="Nat. Commun.">
        <title>Extremotolerant tardigrade genome and improved radiotolerance of human cultured cells by tardigrade-unique protein.</title>
        <authorList>
            <person name="Hashimoto T."/>
            <person name="Horikawa D.D."/>
            <person name="Saito Y."/>
            <person name="Kuwahara H."/>
            <person name="Kozuka-Hata H."/>
            <person name="Shin-I T."/>
            <person name="Minakuchi Y."/>
            <person name="Ohishi K."/>
            <person name="Motoyama A."/>
            <person name="Aizu T."/>
            <person name="Enomoto A."/>
            <person name="Kondo K."/>
            <person name="Tanaka S."/>
            <person name="Hara Y."/>
            <person name="Koshikawa S."/>
            <person name="Sagara H."/>
            <person name="Miura T."/>
            <person name="Yokobori S."/>
            <person name="Miyagawa K."/>
            <person name="Suzuki Y."/>
            <person name="Kubo T."/>
            <person name="Oyama M."/>
            <person name="Kohara Y."/>
            <person name="Fujiyama A."/>
            <person name="Arakawa K."/>
            <person name="Katayama T."/>
            <person name="Toyoda A."/>
            <person name="Kunieda T."/>
        </authorList>
    </citation>
    <scope>NUCLEOTIDE SEQUENCE [LARGE SCALE GENOMIC DNA]</scope>
    <source>
        <strain evidence="13 14">YOKOZUNA-1</strain>
    </source>
</reference>
<evidence type="ECO:0000313" key="14">
    <source>
        <dbReference type="Proteomes" id="UP000186922"/>
    </source>
</evidence>
<evidence type="ECO:0000256" key="9">
    <source>
        <dbReference type="PROSITE-ProRule" id="PRU00146"/>
    </source>
</evidence>
<comment type="similarity">
    <text evidence="2 10">Belongs to the ING family.</text>
</comment>
<dbReference type="STRING" id="947166.A0A1D1UQS1"/>
<feature type="binding site" evidence="8">
    <location>
        <position position="314"/>
    </location>
    <ligand>
        <name>Zn(2+)</name>
        <dbReference type="ChEBI" id="CHEBI:29105"/>
        <label>1</label>
    </ligand>
</feature>
<dbReference type="SUPFAM" id="SSF57903">
    <property type="entry name" value="FYVE/PHD zinc finger"/>
    <property type="match status" value="1"/>
</dbReference>
<evidence type="ECO:0000256" key="11">
    <source>
        <dbReference type="SAM" id="MobiDB-lite"/>
    </source>
</evidence>
<evidence type="ECO:0000256" key="3">
    <source>
        <dbReference type="ARBA" id="ARBA00022723"/>
    </source>
</evidence>
<dbReference type="SMART" id="SM01408">
    <property type="entry name" value="ING"/>
    <property type="match status" value="1"/>
</dbReference>
<feature type="site" description="Histone H3K4me3 binding" evidence="7">
    <location>
        <position position="326"/>
    </location>
</feature>
<feature type="binding site" evidence="8">
    <location>
        <position position="354"/>
    </location>
    <ligand>
        <name>Zn(2+)</name>
        <dbReference type="ChEBI" id="CHEBI:29105"/>
        <label>2</label>
    </ligand>
</feature>
<comment type="function">
    <text evidence="10">Component of an histone acetyltransferase complex.</text>
</comment>
<feature type="binding site" evidence="8">
    <location>
        <position position="312"/>
    </location>
    <ligand>
        <name>Zn(2+)</name>
        <dbReference type="ChEBI" id="CHEBI:29105"/>
        <label>1</label>
    </ligand>
</feature>
<evidence type="ECO:0000256" key="7">
    <source>
        <dbReference type="PIRSR" id="PIRSR628651-50"/>
    </source>
</evidence>
<organism evidence="13 14">
    <name type="scientific">Ramazzottius varieornatus</name>
    <name type="common">Water bear</name>
    <name type="synonym">Tardigrade</name>
    <dbReference type="NCBI Taxonomy" id="947166"/>
    <lineage>
        <taxon>Eukaryota</taxon>
        <taxon>Metazoa</taxon>
        <taxon>Ecdysozoa</taxon>
        <taxon>Tardigrada</taxon>
        <taxon>Eutardigrada</taxon>
        <taxon>Parachela</taxon>
        <taxon>Hypsibioidea</taxon>
        <taxon>Ramazzottiidae</taxon>
        <taxon>Ramazzottius</taxon>
    </lineage>
</organism>
<dbReference type="PROSITE" id="PS50016">
    <property type="entry name" value="ZF_PHD_2"/>
    <property type="match status" value="1"/>
</dbReference>
<dbReference type="InterPro" id="IPR011011">
    <property type="entry name" value="Znf_FYVE_PHD"/>
</dbReference>
<name>A0A1D1UQS1_RAMVA</name>
<feature type="binding site" evidence="8">
    <location>
        <position position="330"/>
    </location>
    <ligand>
        <name>Zn(2+)</name>
        <dbReference type="ChEBI" id="CHEBI:29105"/>
        <label>2</label>
    </ligand>
</feature>
<keyword evidence="14" id="KW-1185">Reference proteome</keyword>
<feature type="site" description="Histone H3K4me3 binding" evidence="7">
    <location>
        <position position="322"/>
    </location>
</feature>
<comment type="domain">
    <text evidence="10">The PHD-type zinc finger mediates the binding to H3K4me3.</text>
</comment>
<protein>
    <recommendedName>
        <fullName evidence="10">Inhibitor of growth protein</fullName>
    </recommendedName>
</protein>
<dbReference type="Proteomes" id="UP000186922">
    <property type="component" value="Unassembled WGS sequence"/>
</dbReference>
<keyword evidence="5 8" id="KW-0862">Zinc</keyword>
<dbReference type="SMART" id="SM00249">
    <property type="entry name" value="PHD"/>
    <property type="match status" value="1"/>
</dbReference>
<dbReference type="Pfam" id="PF00628">
    <property type="entry name" value="PHD"/>
    <property type="match status" value="1"/>
</dbReference>
<dbReference type="GO" id="GO:0005634">
    <property type="term" value="C:nucleus"/>
    <property type="evidence" value="ECO:0007669"/>
    <property type="project" value="UniProtKB-SubCell"/>
</dbReference>
<dbReference type="OrthoDB" id="5411773at2759"/>
<proteinExistence type="inferred from homology"/>
<dbReference type="GO" id="GO:0008270">
    <property type="term" value="F:zinc ion binding"/>
    <property type="evidence" value="ECO:0007669"/>
    <property type="project" value="UniProtKB-KW"/>
</dbReference>
<feature type="domain" description="PHD-type" evidence="12">
    <location>
        <begin position="309"/>
        <end position="360"/>
    </location>
</feature>
<keyword evidence="3 8" id="KW-0479">Metal-binding</keyword>
<dbReference type="Pfam" id="PF12998">
    <property type="entry name" value="ING"/>
    <property type="match status" value="1"/>
</dbReference>
<dbReference type="GO" id="GO:0006325">
    <property type="term" value="P:chromatin organization"/>
    <property type="evidence" value="ECO:0007669"/>
    <property type="project" value="UniProtKB-KW"/>
</dbReference>
<sequence length="401" mass="45322">MSLMYLEDYLELVSFLPQEYRERLTKVRELDLEANNLRDNIEKSKKKIQKGSSTRYIASDIKIDVALTTDGMSAADRAAITAEITAAHDRIVQLSVEKVRIVAGLEDLMLRYNRRLQVDTEKFKLELEADNPGITESLEARAEAEMRNLQDSTVPQKTSLPEVRMPSSRRIADLGSYMALQRHKQAQLQGQGHFPAKPIHPSSHERKISTILSQHGHSGVLARAATQAIAQTQQMAHGRRTASLKASYEAAVRRSPNISRDQSGECHAASPATHGVQTERGTSAYRKRQVQRRAEAEEADDGAYDEDKALYCICRQPSHGFMVACDNKTCAIEWFHGACVSVTAVEVEGKTWFCPECRRERERKRAALNNQHLKPDFHPHPYTSSSQQQQRTLTKKYRKPQ</sequence>
<accession>A0A1D1UQS1</accession>
<keyword evidence="6 10" id="KW-0539">Nucleus</keyword>
<feature type="binding site" evidence="8">
    <location>
        <position position="336"/>
    </location>
    <ligand>
        <name>Zn(2+)</name>
        <dbReference type="ChEBI" id="CHEBI:29105"/>
        <label>1</label>
    </ligand>
</feature>
<dbReference type="AlphaFoldDB" id="A0A1D1UQS1"/>
<comment type="caution">
    <text evidence="13">The sequence shown here is derived from an EMBL/GenBank/DDBJ whole genome shotgun (WGS) entry which is preliminary data.</text>
</comment>
<evidence type="ECO:0000256" key="6">
    <source>
        <dbReference type="ARBA" id="ARBA00023242"/>
    </source>
</evidence>
<keyword evidence="4 9" id="KW-0863">Zinc-finger</keyword>
<dbReference type="PROSITE" id="PS01359">
    <property type="entry name" value="ZF_PHD_1"/>
    <property type="match status" value="1"/>
</dbReference>
<feature type="site" description="Histone H3K4me3 binding" evidence="7">
    <location>
        <position position="311"/>
    </location>
</feature>
<evidence type="ECO:0000259" key="12">
    <source>
        <dbReference type="PROSITE" id="PS50016"/>
    </source>
</evidence>
<dbReference type="InterPro" id="IPR013083">
    <property type="entry name" value="Znf_RING/FYVE/PHD"/>
</dbReference>
<gene>
    <name evidence="13" type="primary">RvY_03990-1</name>
    <name evidence="13" type="synonym">RvY_03990.1</name>
    <name evidence="13" type="ORF">RvY_03990</name>
</gene>
<evidence type="ECO:0000313" key="13">
    <source>
        <dbReference type="EMBL" id="GAU91801.1"/>
    </source>
</evidence>
<evidence type="ECO:0000256" key="4">
    <source>
        <dbReference type="ARBA" id="ARBA00022771"/>
    </source>
</evidence>
<comment type="subcellular location">
    <subcellularLocation>
        <location evidence="1 10">Nucleus</location>
    </subcellularLocation>
</comment>
<dbReference type="InterPro" id="IPR019786">
    <property type="entry name" value="Zinc_finger_PHD-type_CS"/>
</dbReference>
<feature type="region of interest" description="Disordered" evidence="11">
    <location>
        <begin position="253"/>
        <end position="300"/>
    </location>
</feature>
<evidence type="ECO:0000256" key="1">
    <source>
        <dbReference type="ARBA" id="ARBA00004123"/>
    </source>
</evidence>
<feature type="binding site" evidence="8">
    <location>
        <position position="357"/>
    </location>
    <ligand>
        <name>Zn(2+)</name>
        <dbReference type="ChEBI" id="CHEBI:29105"/>
        <label>2</label>
    </ligand>
</feature>
<dbReference type="InterPro" id="IPR028651">
    <property type="entry name" value="ING_fam"/>
</dbReference>
<comment type="subunit">
    <text evidence="10">Component of an histone acetyltransferase complex. Interacts with H3K4me3 and to a lesser extent with H3K4me2.</text>
</comment>
<feature type="binding site" evidence="8">
    <location>
        <position position="325"/>
    </location>
    <ligand>
        <name>Zn(2+)</name>
        <dbReference type="ChEBI" id="CHEBI:29105"/>
        <label>2</label>
    </ligand>
</feature>
<dbReference type="EMBL" id="BDGG01000002">
    <property type="protein sequence ID" value="GAU91801.1"/>
    <property type="molecule type" value="Genomic_DNA"/>
</dbReference>
<dbReference type="InterPro" id="IPR019787">
    <property type="entry name" value="Znf_PHD-finger"/>
</dbReference>
<dbReference type="Gene3D" id="3.30.40.10">
    <property type="entry name" value="Zinc/RING finger domain, C3HC4 (zinc finger)"/>
    <property type="match status" value="1"/>
</dbReference>
<evidence type="ECO:0000256" key="5">
    <source>
        <dbReference type="ARBA" id="ARBA00022833"/>
    </source>
</evidence>
<dbReference type="Gene3D" id="6.10.140.1740">
    <property type="match status" value="1"/>
</dbReference>
<keyword evidence="10" id="KW-0156">Chromatin regulator</keyword>
<evidence type="ECO:0000256" key="8">
    <source>
        <dbReference type="PIRSR" id="PIRSR628651-51"/>
    </source>
</evidence>
<dbReference type="InterPro" id="IPR001965">
    <property type="entry name" value="Znf_PHD"/>
</dbReference>
<feature type="site" description="Histone H3K4me3 binding" evidence="7">
    <location>
        <position position="334"/>
    </location>
</feature>
<evidence type="ECO:0000256" key="2">
    <source>
        <dbReference type="ARBA" id="ARBA00010210"/>
    </source>
</evidence>
<feature type="region of interest" description="Disordered" evidence="11">
    <location>
        <begin position="367"/>
        <end position="401"/>
    </location>
</feature>
<dbReference type="CDD" id="cd15505">
    <property type="entry name" value="PHD_ING"/>
    <property type="match status" value="1"/>
</dbReference>
<dbReference type="InterPro" id="IPR024610">
    <property type="entry name" value="ING_N_histone-binding"/>
</dbReference>
<feature type="binding site" evidence="8">
    <location>
        <position position="339"/>
    </location>
    <ligand>
        <name>Zn(2+)</name>
        <dbReference type="ChEBI" id="CHEBI:29105"/>
        <label>1</label>
    </ligand>
</feature>
<evidence type="ECO:0000256" key="10">
    <source>
        <dbReference type="RuleBase" id="RU361213"/>
    </source>
</evidence>
<dbReference type="PANTHER" id="PTHR10333">
    <property type="entry name" value="INHIBITOR OF GROWTH PROTEIN"/>
    <property type="match status" value="1"/>
</dbReference>